<proteinExistence type="predicted"/>
<evidence type="ECO:0000313" key="1">
    <source>
        <dbReference type="EMBL" id="ONM47285.1"/>
    </source>
</evidence>
<accession>A0A1V2TCR0</accession>
<evidence type="ECO:0000313" key="2">
    <source>
        <dbReference type="Proteomes" id="UP000188836"/>
    </source>
</evidence>
<dbReference type="AlphaFoldDB" id="A0A1V2TCR0"/>
<comment type="caution">
    <text evidence="1">The sequence shown here is derived from an EMBL/GenBank/DDBJ whole genome shotgun (WGS) entry which is preliminary data.</text>
</comment>
<organism evidence="1 2">
    <name type="scientific">Nocardia donostiensis</name>
    <dbReference type="NCBI Taxonomy" id="1538463"/>
    <lineage>
        <taxon>Bacteria</taxon>
        <taxon>Bacillati</taxon>
        <taxon>Actinomycetota</taxon>
        <taxon>Actinomycetes</taxon>
        <taxon>Mycobacteriales</taxon>
        <taxon>Nocardiaceae</taxon>
        <taxon>Nocardia</taxon>
    </lineage>
</organism>
<dbReference type="EMBL" id="MUMY01000016">
    <property type="protein sequence ID" value="ONM47285.1"/>
    <property type="molecule type" value="Genomic_DNA"/>
</dbReference>
<protein>
    <submittedName>
        <fullName evidence="1">Uncharacterized protein</fullName>
    </submittedName>
</protein>
<name>A0A1V2TCR0_9NOCA</name>
<keyword evidence="2" id="KW-1185">Reference proteome</keyword>
<reference evidence="1 2" key="1">
    <citation type="journal article" date="2016" name="Antonie Van Leeuwenhoek">
        <title>Nocardia donostiensis sp. nov., isolated from human respiratory specimens.</title>
        <authorList>
            <person name="Ercibengoa M."/>
            <person name="Bell M."/>
            <person name="Marimon J.M."/>
            <person name="Humrighouse B."/>
            <person name="Klenk H.P."/>
            <person name="Potter G."/>
            <person name="Perez-Trallero E."/>
        </authorList>
    </citation>
    <scope>NUCLEOTIDE SEQUENCE [LARGE SCALE GENOMIC DNA]</scope>
    <source>
        <strain evidence="1 2">X1655</strain>
    </source>
</reference>
<sequence>MSSAAVDADAGALARLRAHGVGVGLRSAAEPCAGRSRALRFPVETAWWFVGFACAGSDDASAGTACPEYASAAAMAVFSSAATREASVISCSSVDTNVRSSPTSIFGVWLTDVSCLSSQQSGRTGWQLGRHQQSDSR</sequence>
<dbReference type="Proteomes" id="UP000188836">
    <property type="component" value="Unassembled WGS sequence"/>
</dbReference>
<gene>
    <name evidence="1" type="ORF">B0T46_18610</name>
</gene>